<comment type="caution">
    <text evidence="6">The sequence shown here is derived from an EMBL/GenBank/DDBJ whole genome shotgun (WGS) entry which is preliminary data.</text>
</comment>
<dbReference type="InterPro" id="IPR036388">
    <property type="entry name" value="WH-like_DNA-bd_sf"/>
</dbReference>
<name>A0A839E6D6_9MICO</name>
<feature type="region of interest" description="Disordered" evidence="4">
    <location>
        <begin position="159"/>
        <end position="178"/>
    </location>
</feature>
<protein>
    <submittedName>
        <fullName evidence="6">DNA-binding CsgD family transcriptional regulator</fullName>
    </submittedName>
</protein>
<reference evidence="6 7" key="1">
    <citation type="submission" date="2020-07" db="EMBL/GenBank/DDBJ databases">
        <title>Sequencing the genomes of 1000 actinobacteria strains.</title>
        <authorList>
            <person name="Klenk H.-P."/>
        </authorList>
    </citation>
    <scope>NUCLEOTIDE SEQUENCE [LARGE SCALE GENOMIC DNA]</scope>
    <source>
        <strain evidence="6 7">DSM 19663</strain>
    </source>
</reference>
<dbReference type="CDD" id="cd06170">
    <property type="entry name" value="LuxR_C_like"/>
    <property type="match status" value="1"/>
</dbReference>
<keyword evidence="7" id="KW-1185">Reference proteome</keyword>
<evidence type="ECO:0000256" key="1">
    <source>
        <dbReference type="ARBA" id="ARBA00023015"/>
    </source>
</evidence>
<evidence type="ECO:0000256" key="3">
    <source>
        <dbReference type="ARBA" id="ARBA00023163"/>
    </source>
</evidence>
<dbReference type="SUPFAM" id="SSF46894">
    <property type="entry name" value="C-terminal effector domain of the bipartite response regulators"/>
    <property type="match status" value="1"/>
</dbReference>
<accession>A0A839E6D6</accession>
<dbReference type="EMBL" id="JACGWX010000003">
    <property type="protein sequence ID" value="MBA8847991.1"/>
    <property type="molecule type" value="Genomic_DNA"/>
</dbReference>
<dbReference type="GO" id="GO:0006355">
    <property type="term" value="P:regulation of DNA-templated transcription"/>
    <property type="evidence" value="ECO:0007669"/>
    <property type="project" value="InterPro"/>
</dbReference>
<dbReference type="Gene3D" id="1.10.10.10">
    <property type="entry name" value="Winged helix-like DNA-binding domain superfamily/Winged helix DNA-binding domain"/>
    <property type="match status" value="1"/>
</dbReference>
<evidence type="ECO:0000256" key="2">
    <source>
        <dbReference type="ARBA" id="ARBA00023125"/>
    </source>
</evidence>
<evidence type="ECO:0000256" key="4">
    <source>
        <dbReference type="SAM" id="MobiDB-lite"/>
    </source>
</evidence>
<feature type="domain" description="HTH luxR-type" evidence="5">
    <location>
        <begin position="170"/>
        <end position="235"/>
    </location>
</feature>
<dbReference type="Proteomes" id="UP000585905">
    <property type="component" value="Unassembled WGS sequence"/>
</dbReference>
<dbReference type="PROSITE" id="PS50043">
    <property type="entry name" value="HTH_LUXR_2"/>
    <property type="match status" value="1"/>
</dbReference>
<evidence type="ECO:0000313" key="7">
    <source>
        <dbReference type="Proteomes" id="UP000585905"/>
    </source>
</evidence>
<dbReference type="SMART" id="SM00421">
    <property type="entry name" value="HTH_LUXR"/>
    <property type="match status" value="1"/>
</dbReference>
<dbReference type="RefSeq" id="WP_182490802.1">
    <property type="nucleotide sequence ID" value="NZ_BAAAOV010000001.1"/>
</dbReference>
<dbReference type="PANTHER" id="PTHR44688">
    <property type="entry name" value="DNA-BINDING TRANSCRIPTIONAL ACTIVATOR DEVR_DOSR"/>
    <property type="match status" value="1"/>
</dbReference>
<dbReference type="InterPro" id="IPR016032">
    <property type="entry name" value="Sig_transdc_resp-reg_C-effctor"/>
</dbReference>
<dbReference type="GO" id="GO:0003677">
    <property type="term" value="F:DNA binding"/>
    <property type="evidence" value="ECO:0007669"/>
    <property type="project" value="UniProtKB-KW"/>
</dbReference>
<proteinExistence type="predicted"/>
<gene>
    <name evidence="6" type="ORF">FHX53_001583</name>
</gene>
<organism evidence="6 7">
    <name type="scientific">Microcella alkalica</name>
    <dbReference type="NCBI Taxonomy" id="355930"/>
    <lineage>
        <taxon>Bacteria</taxon>
        <taxon>Bacillati</taxon>
        <taxon>Actinomycetota</taxon>
        <taxon>Actinomycetes</taxon>
        <taxon>Micrococcales</taxon>
        <taxon>Microbacteriaceae</taxon>
        <taxon>Microcella</taxon>
    </lineage>
</organism>
<sequence length="246" mass="26762">MRESELLTCLAELARICANRPERTSFASSLVLQVLRPFEARSAAVGVIDSQSFLDVRTMFGFPAGVLRDGPRYPLRSPIPLADSVRRGVVVEGTVPELTARYQGLEGLELRGAHVICLPLLFRSATIGGVAIATDIAPDHARHAVFWSAVADLVSASIASDEPTPPARDRPRRSAPLNPRQREILAHMQQGRTNAQIARAMNFGTSTIGHDIMRIFDALGVESRREAVAEAERAGLLAPREHDSVE</sequence>
<evidence type="ECO:0000259" key="5">
    <source>
        <dbReference type="PROSITE" id="PS50043"/>
    </source>
</evidence>
<evidence type="ECO:0000313" key="6">
    <source>
        <dbReference type="EMBL" id="MBA8847991.1"/>
    </source>
</evidence>
<keyword evidence="2 6" id="KW-0238">DNA-binding</keyword>
<dbReference type="PANTHER" id="PTHR44688:SF16">
    <property type="entry name" value="DNA-BINDING TRANSCRIPTIONAL ACTIVATOR DEVR_DOSR"/>
    <property type="match status" value="1"/>
</dbReference>
<keyword evidence="3" id="KW-0804">Transcription</keyword>
<dbReference type="Pfam" id="PF00196">
    <property type="entry name" value="GerE"/>
    <property type="match status" value="1"/>
</dbReference>
<keyword evidence="1" id="KW-0805">Transcription regulation</keyword>
<dbReference type="InterPro" id="IPR000792">
    <property type="entry name" value="Tscrpt_reg_LuxR_C"/>
</dbReference>
<dbReference type="AlphaFoldDB" id="A0A839E6D6"/>